<protein>
    <submittedName>
        <fullName evidence="1">Uncharacterized protein</fullName>
    </submittedName>
</protein>
<dbReference type="Proteomes" id="UP000016843">
    <property type="component" value="Unassembled WGS sequence"/>
</dbReference>
<gene>
    <name evidence="1" type="ORF">P872_08985</name>
</gene>
<accession>U5BYZ0</accession>
<name>U5BYZ0_9BACT</name>
<proteinExistence type="predicted"/>
<evidence type="ECO:0000313" key="1">
    <source>
        <dbReference type="EMBL" id="ERM81861.1"/>
    </source>
</evidence>
<organism evidence="1 2">
    <name type="scientific">Rhodonellum psychrophilum GCM71 = DSM 17998</name>
    <dbReference type="NCBI Taxonomy" id="1123057"/>
    <lineage>
        <taxon>Bacteria</taxon>
        <taxon>Pseudomonadati</taxon>
        <taxon>Bacteroidota</taxon>
        <taxon>Cytophagia</taxon>
        <taxon>Cytophagales</taxon>
        <taxon>Cytophagaceae</taxon>
        <taxon>Rhodonellum</taxon>
    </lineage>
</organism>
<dbReference type="AlphaFoldDB" id="U5BYZ0"/>
<keyword evidence="2" id="KW-1185">Reference proteome</keyword>
<reference evidence="1 2" key="1">
    <citation type="journal article" date="2013" name="Genome Announc.">
        <title>Draft Genome Sequence of the Psychrophilic and Alkaliphilic Rhodonellum psychrophilum Strain GCM71T.</title>
        <authorList>
            <person name="Hauptmann A.L."/>
            <person name="Glaring M.A."/>
            <person name="Hallin P.F."/>
            <person name="Prieme A."/>
            <person name="Stougaard P."/>
        </authorList>
    </citation>
    <scope>NUCLEOTIDE SEQUENCE [LARGE SCALE GENOMIC DNA]</scope>
    <source>
        <strain evidence="1 2">GCM71</strain>
    </source>
</reference>
<sequence length="36" mass="4199">MWEGMMLCLVFEVCHLMGNKKSCSKPKEQLSQLLKK</sequence>
<comment type="caution">
    <text evidence="1">The sequence shown here is derived from an EMBL/GenBank/DDBJ whole genome shotgun (WGS) entry which is preliminary data.</text>
</comment>
<dbReference type="EMBL" id="AWXR01000039">
    <property type="protein sequence ID" value="ERM81861.1"/>
    <property type="molecule type" value="Genomic_DNA"/>
</dbReference>
<evidence type="ECO:0000313" key="2">
    <source>
        <dbReference type="Proteomes" id="UP000016843"/>
    </source>
</evidence>